<proteinExistence type="predicted"/>
<dbReference type="Gene3D" id="3.40.50.620">
    <property type="entry name" value="HUPs"/>
    <property type="match status" value="1"/>
</dbReference>
<protein>
    <recommendedName>
        <fullName evidence="3">UspA domain-containing protein</fullName>
    </recommendedName>
</protein>
<evidence type="ECO:0008006" key="3">
    <source>
        <dbReference type="Google" id="ProtNLM"/>
    </source>
</evidence>
<evidence type="ECO:0000313" key="1">
    <source>
        <dbReference type="EMBL" id="KKW32266.1"/>
    </source>
</evidence>
<evidence type="ECO:0000313" key="2">
    <source>
        <dbReference type="Proteomes" id="UP000034054"/>
    </source>
</evidence>
<dbReference type="AlphaFoldDB" id="A0A0G1XMV6"/>
<dbReference type="EMBL" id="LCRH01000034">
    <property type="protein sequence ID" value="KKW32266.1"/>
    <property type="molecule type" value="Genomic_DNA"/>
</dbReference>
<accession>A0A0G1XMV6</accession>
<dbReference type="Proteomes" id="UP000034054">
    <property type="component" value="Unassembled WGS sequence"/>
</dbReference>
<dbReference type="SUPFAM" id="SSF52402">
    <property type="entry name" value="Adenine nucleotide alpha hydrolases-like"/>
    <property type="match status" value="1"/>
</dbReference>
<reference evidence="1 2" key="1">
    <citation type="journal article" date="2015" name="Nature">
        <title>rRNA introns, odd ribosomes, and small enigmatic genomes across a large radiation of phyla.</title>
        <authorList>
            <person name="Brown C.T."/>
            <person name="Hug L.A."/>
            <person name="Thomas B.C."/>
            <person name="Sharon I."/>
            <person name="Castelle C.J."/>
            <person name="Singh A."/>
            <person name="Wilkins M.J."/>
            <person name="Williams K.H."/>
            <person name="Banfield J.F."/>
        </authorList>
    </citation>
    <scope>NUCLEOTIDE SEQUENCE [LARGE SCALE GENOMIC DNA]</scope>
</reference>
<name>A0A0G1XMV6_9BACT</name>
<comment type="caution">
    <text evidence="1">The sequence shown here is derived from an EMBL/GenBank/DDBJ whole genome shotgun (WGS) entry which is preliminary data.</text>
</comment>
<sequence length="214" mass="23672">MFQLMYVADIYGPQGTGPVFIADQLRLEETVVEKIPPGQIEYLLVDSRVSLFVTPVLPQRRDLNVLLTREVPALKLECGRCVLVPFGKGDSGVRAARLGVRLAKGLDLPVVFYHTTWRKPGVESIDGWDHLHDEARKVAQTLRGIACQQNVFFIFDIQIQAPSVFAGIIVASFKRHAAMIVMARGTNILRGSYVSQMAESSPVPLLILADEVTT</sequence>
<gene>
    <name evidence="1" type="ORF">UY76_C0034G0008</name>
</gene>
<organism evidence="1 2">
    <name type="scientific">Candidatus Uhrbacteria bacterium GW2011_GWA2_52_8d</name>
    <dbReference type="NCBI Taxonomy" id="1618979"/>
    <lineage>
        <taxon>Bacteria</taxon>
        <taxon>Candidatus Uhriibacteriota</taxon>
    </lineage>
</organism>
<dbReference type="InterPro" id="IPR014729">
    <property type="entry name" value="Rossmann-like_a/b/a_fold"/>
</dbReference>